<organism evidence="1 2">
    <name type="scientific">Pocillopora damicornis</name>
    <name type="common">Cauliflower coral</name>
    <name type="synonym">Millepora damicornis</name>
    <dbReference type="NCBI Taxonomy" id="46731"/>
    <lineage>
        <taxon>Eukaryota</taxon>
        <taxon>Metazoa</taxon>
        <taxon>Cnidaria</taxon>
        <taxon>Anthozoa</taxon>
        <taxon>Hexacorallia</taxon>
        <taxon>Scleractinia</taxon>
        <taxon>Astrocoeniina</taxon>
        <taxon>Pocilloporidae</taxon>
        <taxon>Pocillopora</taxon>
    </lineage>
</organism>
<dbReference type="Proteomes" id="UP000275408">
    <property type="component" value="Unassembled WGS sequence"/>
</dbReference>
<name>A0A3M6THI9_POCDA</name>
<evidence type="ECO:0000313" key="2">
    <source>
        <dbReference type="Proteomes" id="UP000275408"/>
    </source>
</evidence>
<keyword evidence="2" id="KW-1185">Reference proteome</keyword>
<gene>
    <name evidence="1" type="ORF">pdam_00006520</name>
</gene>
<sequence length="81" mass="9126">MKISIGTAGYNLYNQDEFIFNYQVITEVFFGTLTCLTPKKKNTYITHTISQGEISRERREPSTSEVAHIGAELALFKGGHL</sequence>
<protein>
    <submittedName>
        <fullName evidence="1">Uncharacterized protein</fullName>
    </submittedName>
</protein>
<evidence type="ECO:0000313" key="1">
    <source>
        <dbReference type="EMBL" id="RMX40836.1"/>
    </source>
</evidence>
<accession>A0A3M6THI9</accession>
<dbReference type="AlphaFoldDB" id="A0A3M6THI9"/>
<comment type="caution">
    <text evidence="1">The sequence shown here is derived from an EMBL/GenBank/DDBJ whole genome shotgun (WGS) entry which is preliminary data.</text>
</comment>
<reference evidence="1 2" key="1">
    <citation type="journal article" date="2018" name="Sci. Rep.">
        <title>Comparative analysis of the Pocillopora damicornis genome highlights role of immune system in coral evolution.</title>
        <authorList>
            <person name="Cunning R."/>
            <person name="Bay R.A."/>
            <person name="Gillette P."/>
            <person name="Baker A.C."/>
            <person name="Traylor-Knowles N."/>
        </authorList>
    </citation>
    <scope>NUCLEOTIDE SEQUENCE [LARGE SCALE GENOMIC DNA]</scope>
    <source>
        <strain evidence="1">RSMAS</strain>
        <tissue evidence="1">Whole animal</tissue>
    </source>
</reference>
<proteinExistence type="predicted"/>
<dbReference type="EMBL" id="RCHS01003571">
    <property type="protein sequence ID" value="RMX40836.1"/>
    <property type="molecule type" value="Genomic_DNA"/>
</dbReference>